<dbReference type="CDD" id="cd17321">
    <property type="entry name" value="MFS_MMR_MDR_like"/>
    <property type="match status" value="1"/>
</dbReference>
<dbReference type="SUPFAM" id="SSF103473">
    <property type="entry name" value="MFS general substrate transporter"/>
    <property type="match status" value="1"/>
</dbReference>
<feature type="transmembrane region" description="Helical" evidence="7">
    <location>
        <begin position="331"/>
        <end position="351"/>
    </location>
</feature>
<dbReference type="InterPro" id="IPR011701">
    <property type="entry name" value="MFS"/>
</dbReference>
<dbReference type="PROSITE" id="PS50850">
    <property type="entry name" value="MFS"/>
    <property type="match status" value="1"/>
</dbReference>
<feature type="domain" description="Major facilitator superfamily (MFS) profile" evidence="8">
    <location>
        <begin position="13"/>
        <end position="501"/>
    </location>
</feature>
<feature type="transmembrane region" description="Helical" evidence="7">
    <location>
        <begin position="138"/>
        <end position="160"/>
    </location>
</feature>
<dbReference type="EMBL" id="AP023359">
    <property type="protein sequence ID" value="BCJ63557.1"/>
    <property type="molecule type" value="Genomic_DNA"/>
</dbReference>
<dbReference type="AlphaFoldDB" id="A0A810MQQ3"/>
<dbReference type="GO" id="GO:0005886">
    <property type="term" value="C:plasma membrane"/>
    <property type="evidence" value="ECO:0007669"/>
    <property type="project" value="UniProtKB-SubCell"/>
</dbReference>
<evidence type="ECO:0000256" key="7">
    <source>
        <dbReference type="SAM" id="Phobius"/>
    </source>
</evidence>
<keyword evidence="10" id="KW-1185">Reference proteome</keyword>
<dbReference type="KEGG" id="pry:Prubr_05780"/>
<protein>
    <submittedName>
        <fullName evidence="9">MFS transporter</fullName>
    </submittedName>
</protein>
<feature type="transmembrane region" description="Helical" evidence="7">
    <location>
        <begin position="357"/>
        <end position="383"/>
    </location>
</feature>
<dbReference type="Pfam" id="PF07690">
    <property type="entry name" value="MFS_1"/>
    <property type="match status" value="1"/>
</dbReference>
<keyword evidence="4 7" id="KW-0812">Transmembrane</keyword>
<evidence type="ECO:0000256" key="3">
    <source>
        <dbReference type="ARBA" id="ARBA00022475"/>
    </source>
</evidence>
<feature type="transmembrane region" description="Helical" evidence="7">
    <location>
        <begin position="104"/>
        <end position="126"/>
    </location>
</feature>
<evidence type="ECO:0000313" key="9">
    <source>
        <dbReference type="EMBL" id="BCJ63557.1"/>
    </source>
</evidence>
<dbReference type="PANTHER" id="PTHR42718:SF47">
    <property type="entry name" value="METHYL VIOLOGEN RESISTANCE PROTEIN SMVA"/>
    <property type="match status" value="1"/>
</dbReference>
<accession>A0A810MQQ3</accession>
<feature type="transmembrane region" description="Helical" evidence="7">
    <location>
        <begin position="267"/>
        <end position="289"/>
    </location>
</feature>
<feature type="transmembrane region" description="Helical" evidence="7">
    <location>
        <begin position="49"/>
        <end position="67"/>
    </location>
</feature>
<feature type="transmembrane region" description="Helical" evidence="7">
    <location>
        <begin position="79"/>
        <end position="98"/>
    </location>
</feature>
<dbReference type="Gene3D" id="1.20.1720.10">
    <property type="entry name" value="Multidrug resistance protein D"/>
    <property type="match status" value="1"/>
</dbReference>
<keyword evidence="6 7" id="KW-0472">Membrane</keyword>
<evidence type="ECO:0000256" key="5">
    <source>
        <dbReference type="ARBA" id="ARBA00022989"/>
    </source>
</evidence>
<feature type="transmembrane region" description="Helical" evidence="7">
    <location>
        <begin position="475"/>
        <end position="497"/>
    </location>
</feature>
<feature type="transmembrane region" description="Helical" evidence="7">
    <location>
        <begin position="199"/>
        <end position="217"/>
    </location>
</feature>
<organism evidence="9 10">
    <name type="scientific">Polymorphospora rubra</name>
    <dbReference type="NCBI Taxonomy" id="338584"/>
    <lineage>
        <taxon>Bacteria</taxon>
        <taxon>Bacillati</taxon>
        <taxon>Actinomycetota</taxon>
        <taxon>Actinomycetes</taxon>
        <taxon>Micromonosporales</taxon>
        <taxon>Micromonosporaceae</taxon>
        <taxon>Polymorphospora</taxon>
    </lineage>
</organism>
<dbReference type="GO" id="GO:0022857">
    <property type="term" value="F:transmembrane transporter activity"/>
    <property type="evidence" value="ECO:0007669"/>
    <property type="project" value="InterPro"/>
</dbReference>
<dbReference type="Proteomes" id="UP000680866">
    <property type="component" value="Chromosome"/>
</dbReference>
<reference evidence="9" key="1">
    <citation type="submission" date="2020-08" db="EMBL/GenBank/DDBJ databases">
        <title>Whole genome shotgun sequence of Polymorphospora rubra NBRC 101157.</title>
        <authorList>
            <person name="Komaki H."/>
            <person name="Tamura T."/>
        </authorList>
    </citation>
    <scope>NUCLEOTIDE SEQUENCE</scope>
    <source>
        <strain evidence="9">NBRC 101157</strain>
    </source>
</reference>
<name>A0A810MQQ3_9ACTN</name>
<gene>
    <name evidence="9" type="ORF">Prubr_05780</name>
</gene>
<evidence type="ECO:0000256" key="4">
    <source>
        <dbReference type="ARBA" id="ARBA00022692"/>
    </source>
</evidence>
<keyword evidence="3" id="KW-1003">Cell membrane</keyword>
<evidence type="ECO:0000256" key="2">
    <source>
        <dbReference type="ARBA" id="ARBA00022448"/>
    </source>
</evidence>
<sequence>MKSPAKPARRWLALTVLLLPVLLTSMDISILYLATPAIAADLAPSASELLWILDAYGFLLAGLLILMGNLGDRIGRRRLLLAGAVVFGVASLLAAYAPTPPALIAARALMGVGGATLMPSTLSLIRNMFDDPAERTRAIGLWTACFAGGSALGPVVGGVLLESFAWGSVFLINVPVVVLLLVVARSLLPEYRHAQPERLDLGSVALSFAAILPLVWAVKTAAEERAVTVPVAVAAAAGAAAATAFAVRQRRLRTPLVEVRLFANRRFTGAVVAGALAMFSLVGLMLYNSQYLQLVLGRSPLVAALWLLPVLAVVAVTAATAPLVAARLGPAAVFGAGAGLAAIGMLVVGGTPVHDGLLRMIVGSVLVGAGISPLMTLATDVVVAAVDPERSGSASALSETANELGAATGIAVLGSIGAAVYRSSIMDSLPADVPAGAADAVAANLGTAVEVADRLPSGVAEPLLALARQAFVDGLGAAALTGAAILALLAMVAPILLRRGRPLRR</sequence>
<dbReference type="InterPro" id="IPR036259">
    <property type="entry name" value="MFS_trans_sf"/>
</dbReference>
<evidence type="ECO:0000256" key="1">
    <source>
        <dbReference type="ARBA" id="ARBA00004651"/>
    </source>
</evidence>
<feature type="transmembrane region" description="Helical" evidence="7">
    <location>
        <begin position="166"/>
        <end position="187"/>
    </location>
</feature>
<keyword evidence="5 7" id="KW-1133">Transmembrane helix</keyword>
<comment type="subcellular location">
    <subcellularLocation>
        <location evidence="1">Cell membrane</location>
        <topology evidence="1">Multi-pass membrane protein</topology>
    </subcellularLocation>
</comment>
<evidence type="ECO:0000256" key="6">
    <source>
        <dbReference type="ARBA" id="ARBA00023136"/>
    </source>
</evidence>
<evidence type="ECO:0000313" key="10">
    <source>
        <dbReference type="Proteomes" id="UP000680866"/>
    </source>
</evidence>
<feature type="transmembrane region" description="Helical" evidence="7">
    <location>
        <begin position="404"/>
        <end position="421"/>
    </location>
</feature>
<feature type="transmembrane region" description="Helical" evidence="7">
    <location>
        <begin position="301"/>
        <end position="324"/>
    </location>
</feature>
<keyword evidence="2" id="KW-0813">Transport</keyword>
<dbReference type="Gene3D" id="1.20.1250.20">
    <property type="entry name" value="MFS general substrate transporter like domains"/>
    <property type="match status" value="1"/>
</dbReference>
<dbReference type="RefSeq" id="WP_212821328.1">
    <property type="nucleotide sequence ID" value="NZ_AP023359.1"/>
</dbReference>
<evidence type="ECO:0000259" key="8">
    <source>
        <dbReference type="PROSITE" id="PS50850"/>
    </source>
</evidence>
<dbReference type="InterPro" id="IPR020846">
    <property type="entry name" value="MFS_dom"/>
</dbReference>
<dbReference type="PANTHER" id="PTHR42718">
    <property type="entry name" value="MAJOR FACILITATOR SUPERFAMILY MULTIDRUG TRANSPORTER MFSC"/>
    <property type="match status" value="1"/>
</dbReference>
<feature type="transmembrane region" description="Helical" evidence="7">
    <location>
        <begin position="229"/>
        <end position="247"/>
    </location>
</feature>
<dbReference type="PRINTS" id="PR01036">
    <property type="entry name" value="TCRTETB"/>
</dbReference>
<proteinExistence type="predicted"/>